<organism evidence="1">
    <name type="scientific">Poeciliopsis prolifica</name>
    <name type="common">blackstripe livebearer</name>
    <dbReference type="NCBI Taxonomy" id="188132"/>
    <lineage>
        <taxon>Eukaryota</taxon>
        <taxon>Metazoa</taxon>
        <taxon>Chordata</taxon>
        <taxon>Craniata</taxon>
        <taxon>Vertebrata</taxon>
        <taxon>Euteleostomi</taxon>
        <taxon>Actinopterygii</taxon>
        <taxon>Neopterygii</taxon>
        <taxon>Teleostei</taxon>
        <taxon>Neoteleostei</taxon>
        <taxon>Acanthomorphata</taxon>
        <taxon>Ovalentaria</taxon>
        <taxon>Atherinomorphae</taxon>
        <taxon>Cyprinodontiformes</taxon>
        <taxon>Poeciliidae</taxon>
        <taxon>Poeciliinae</taxon>
        <taxon>Poeciliopsis</taxon>
    </lineage>
</organism>
<sequence length="104" mass="11989">FFFFMDGLNISVKQHLDTDNSVGPYLALPWNPARFPMTFQENLLIMQSKNATILSKNNKQFVFGLPFRPKTPSSESKIPKRLRQCNHSAAIWINGKDESRITFL</sequence>
<name>A0A0S7EJD8_9TELE</name>
<feature type="non-terminal residue" evidence="1">
    <location>
        <position position="104"/>
    </location>
</feature>
<feature type="non-terminal residue" evidence="1">
    <location>
        <position position="1"/>
    </location>
</feature>
<proteinExistence type="predicted"/>
<accession>A0A0S7EJD8</accession>
<evidence type="ECO:0000313" key="1">
    <source>
        <dbReference type="EMBL" id="JAO05089.1"/>
    </source>
</evidence>
<dbReference type="AlphaFoldDB" id="A0A0S7EJD8"/>
<dbReference type="EMBL" id="GBYX01476588">
    <property type="protein sequence ID" value="JAO05089.1"/>
    <property type="molecule type" value="Transcribed_RNA"/>
</dbReference>
<reference evidence="1" key="1">
    <citation type="submission" date="2014-12" db="EMBL/GenBank/DDBJ databases">
        <title>Parallel Evolution in Life History Adaptation Evident in the Tissue-Specific Poeciliopsis prolifica transcriptome.</title>
        <authorList>
            <person name="Jue N.K."/>
            <person name="Foley R.J."/>
            <person name="Obergfell C."/>
            <person name="Reznick D.N."/>
            <person name="O'Neill R.J."/>
            <person name="O'Neill M.J."/>
        </authorList>
    </citation>
    <scope>NUCLEOTIDE SEQUENCE</scope>
</reference>
<protein>
    <submittedName>
        <fullName evidence="1">PPUP9407</fullName>
    </submittedName>
</protein>
<gene>
    <name evidence="1" type="primary">PPUP9407</name>
</gene>